<feature type="binding site" evidence="7">
    <location>
        <position position="64"/>
    </location>
    <ligand>
        <name>Zn(2+)</name>
        <dbReference type="ChEBI" id="CHEBI:29105"/>
    </ligand>
</feature>
<feature type="binding site" evidence="7">
    <location>
        <position position="101"/>
    </location>
    <ligand>
        <name>Zn(2+)</name>
        <dbReference type="ChEBI" id="CHEBI:29105"/>
    </ligand>
</feature>
<keyword evidence="5" id="KW-0238">DNA-binding</keyword>
<dbReference type="SUPFAM" id="SSF46785">
    <property type="entry name" value="Winged helix' DNA-binding domain"/>
    <property type="match status" value="1"/>
</dbReference>
<evidence type="ECO:0000256" key="1">
    <source>
        <dbReference type="ARBA" id="ARBA00007957"/>
    </source>
</evidence>
<proteinExistence type="inferred from homology"/>
<dbReference type="GO" id="GO:1900376">
    <property type="term" value="P:regulation of secondary metabolite biosynthetic process"/>
    <property type="evidence" value="ECO:0007669"/>
    <property type="project" value="TreeGrafter"/>
</dbReference>
<dbReference type="RefSeq" id="WP_181502865.1">
    <property type="nucleotide sequence ID" value="NZ_QLMH01000010.1"/>
</dbReference>
<keyword evidence="7" id="KW-0479">Metal-binding</keyword>
<dbReference type="Gene3D" id="3.30.1490.190">
    <property type="match status" value="1"/>
</dbReference>
<keyword evidence="4" id="KW-0805">Transcription regulation</keyword>
<evidence type="ECO:0000256" key="4">
    <source>
        <dbReference type="ARBA" id="ARBA00023015"/>
    </source>
</evidence>
<comment type="similarity">
    <text evidence="1">Belongs to the Fur family.</text>
</comment>
<comment type="cofactor">
    <cofactor evidence="8">
        <name>Mn(2+)</name>
        <dbReference type="ChEBI" id="CHEBI:29035"/>
    </cofactor>
    <cofactor evidence="8">
        <name>Fe(2+)</name>
        <dbReference type="ChEBI" id="CHEBI:29033"/>
    </cofactor>
    <text evidence="8">Binds 1 Mn(2+) or Fe(2+) ion per subunit.</text>
</comment>
<dbReference type="InterPro" id="IPR036388">
    <property type="entry name" value="WH-like_DNA-bd_sf"/>
</dbReference>
<evidence type="ECO:0000256" key="6">
    <source>
        <dbReference type="ARBA" id="ARBA00023163"/>
    </source>
</evidence>
<feature type="binding site" evidence="7">
    <location>
        <position position="104"/>
    </location>
    <ligand>
        <name>Zn(2+)</name>
        <dbReference type="ChEBI" id="CHEBI:29105"/>
    </ligand>
</feature>
<dbReference type="Gene3D" id="1.10.10.10">
    <property type="entry name" value="Winged helix-like DNA-binding domain superfamily/Winged helix DNA-binding domain"/>
    <property type="match status" value="1"/>
</dbReference>
<dbReference type="EMBL" id="QLMH01000010">
    <property type="protein sequence ID" value="RAK18373.1"/>
    <property type="molecule type" value="Genomic_DNA"/>
</dbReference>
<name>A0A327YBH9_9BACL</name>
<dbReference type="Pfam" id="PF01475">
    <property type="entry name" value="FUR"/>
    <property type="match status" value="1"/>
</dbReference>
<dbReference type="PANTHER" id="PTHR33202:SF8">
    <property type="entry name" value="PEROXIDE-RESPONSIVE REPRESSOR PERR"/>
    <property type="match status" value="1"/>
</dbReference>
<dbReference type="InterPro" id="IPR036390">
    <property type="entry name" value="WH_DNA-bd_sf"/>
</dbReference>
<dbReference type="GO" id="GO:0003700">
    <property type="term" value="F:DNA-binding transcription factor activity"/>
    <property type="evidence" value="ECO:0007669"/>
    <property type="project" value="InterPro"/>
</dbReference>
<dbReference type="Proteomes" id="UP000248555">
    <property type="component" value="Unassembled WGS sequence"/>
</dbReference>
<dbReference type="GO" id="GO:0045892">
    <property type="term" value="P:negative regulation of DNA-templated transcription"/>
    <property type="evidence" value="ECO:0007669"/>
    <property type="project" value="TreeGrafter"/>
</dbReference>
<keyword evidence="3 7" id="KW-0862">Zinc</keyword>
<evidence type="ECO:0000256" key="7">
    <source>
        <dbReference type="PIRSR" id="PIRSR602481-1"/>
    </source>
</evidence>
<keyword evidence="2" id="KW-0678">Repressor</keyword>
<feature type="binding site" evidence="7">
    <location>
        <position position="61"/>
    </location>
    <ligand>
        <name>Zn(2+)</name>
        <dbReference type="ChEBI" id="CHEBI:29105"/>
    </ligand>
</feature>
<dbReference type="GO" id="GO:0008270">
    <property type="term" value="F:zinc ion binding"/>
    <property type="evidence" value="ECO:0007669"/>
    <property type="project" value="TreeGrafter"/>
</dbReference>
<dbReference type="InterPro" id="IPR043135">
    <property type="entry name" value="Fur_C"/>
</dbReference>
<evidence type="ECO:0000256" key="2">
    <source>
        <dbReference type="ARBA" id="ARBA00022491"/>
    </source>
</evidence>
<sequence>MKTAEELYKLIEVKLPTVSLATIYNNLKLFLKHGIVKDLPYENGLTKYEWNSEKEHYHVTCTICGKMKDFYYPVIKEVEFLAESISKYKVHKHHLQFFGICNDCAEQEVKRYEKT</sequence>
<evidence type="ECO:0000313" key="10">
    <source>
        <dbReference type="Proteomes" id="UP000248555"/>
    </source>
</evidence>
<keyword evidence="6" id="KW-0804">Transcription</keyword>
<dbReference type="PANTHER" id="PTHR33202">
    <property type="entry name" value="ZINC UPTAKE REGULATION PROTEIN"/>
    <property type="match status" value="1"/>
</dbReference>
<protein>
    <submittedName>
        <fullName evidence="9">Fur family peroxide stress response transcriptional regulator</fullName>
    </submittedName>
</protein>
<dbReference type="GO" id="GO:0000976">
    <property type="term" value="F:transcription cis-regulatory region binding"/>
    <property type="evidence" value="ECO:0007669"/>
    <property type="project" value="TreeGrafter"/>
</dbReference>
<dbReference type="CDD" id="cd07153">
    <property type="entry name" value="Fur_like"/>
    <property type="match status" value="1"/>
</dbReference>
<keyword evidence="8" id="KW-0408">Iron</keyword>
<gene>
    <name evidence="9" type="ORF">B0I26_1103</name>
</gene>
<evidence type="ECO:0000256" key="3">
    <source>
        <dbReference type="ARBA" id="ARBA00022833"/>
    </source>
</evidence>
<dbReference type="InterPro" id="IPR002481">
    <property type="entry name" value="FUR"/>
</dbReference>
<comment type="cofactor">
    <cofactor evidence="7">
        <name>Zn(2+)</name>
        <dbReference type="ChEBI" id="CHEBI:29105"/>
    </cofactor>
    <text evidence="7">Binds 1 zinc ion per subunit.</text>
</comment>
<dbReference type="AlphaFoldDB" id="A0A327YBH9"/>
<evidence type="ECO:0000313" key="9">
    <source>
        <dbReference type="EMBL" id="RAK18373.1"/>
    </source>
</evidence>
<keyword evidence="10" id="KW-1185">Reference proteome</keyword>
<accession>A0A327YBH9</accession>
<comment type="caution">
    <text evidence="9">The sequence shown here is derived from an EMBL/GenBank/DDBJ whole genome shotgun (WGS) entry which is preliminary data.</text>
</comment>
<evidence type="ECO:0000256" key="8">
    <source>
        <dbReference type="PIRSR" id="PIRSR602481-2"/>
    </source>
</evidence>
<reference evidence="9 10" key="1">
    <citation type="submission" date="2018-06" db="EMBL/GenBank/DDBJ databases">
        <title>Genomic Encyclopedia of Type Strains, Phase III (KMG-III): the genomes of soil and plant-associated and newly described type strains.</title>
        <authorList>
            <person name="Whitman W."/>
        </authorList>
    </citation>
    <scope>NUCLEOTIDE SEQUENCE [LARGE SCALE GENOMIC DNA]</scope>
    <source>
        <strain evidence="9 10">CGMCC 1.8979</strain>
    </source>
</reference>
<evidence type="ECO:0000256" key="5">
    <source>
        <dbReference type="ARBA" id="ARBA00023125"/>
    </source>
</evidence>
<organism evidence="9 10">
    <name type="scientific">Paranoxybacillus vitaminiphilus</name>
    <dbReference type="NCBI Taxonomy" id="581036"/>
    <lineage>
        <taxon>Bacteria</taxon>
        <taxon>Bacillati</taxon>
        <taxon>Bacillota</taxon>
        <taxon>Bacilli</taxon>
        <taxon>Bacillales</taxon>
        <taxon>Anoxybacillaceae</taxon>
        <taxon>Paranoxybacillus</taxon>
    </lineage>
</organism>
<feature type="binding site" evidence="8">
    <location>
        <position position="93"/>
    </location>
    <ligand>
        <name>Fe cation</name>
        <dbReference type="ChEBI" id="CHEBI:24875"/>
    </ligand>
</feature>